<gene>
    <name evidence="2" type="ORF">BST14_00670</name>
</gene>
<comment type="caution">
    <text evidence="2">The sequence shown here is derived from an EMBL/GenBank/DDBJ whole genome shotgun (WGS) entry which is preliminary data.</text>
</comment>
<protein>
    <submittedName>
        <fullName evidence="2">Uncharacterized protein</fullName>
    </submittedName>
</protein>
<dbReference type="EMBL" id="MVHG01000001">
    <property type="protein sequence ID" value="ORA21004.1"/>
    <property type="molecule type" value="Genomic_DNA"/>
</dbReference>
<dbReference type="AlphaFoldDB" id="A0A1W9ZTA4"/>
<evidence type="ECO:0000313" key="2">
    <source>
        <dbReference type="EMBL" id="ORA21004.1"/>
    </source>
</evidence>
<feature type="region of interest" description="Disordered" evidence="1">
    <location>
        <begin position="41"/>
        <end position="61"/>
    </location>
</feature>
<sequence length="61" mass="6548">MIGPLEPDQQRGDVLEDAAYVLGRTDGSVPVLFGHHLAVPPSSLERPTTKGRVENRVNGPT</sequence>
<accession>A0A1W9ZTA4</accession>
<dbReference type="Proteomes" id="UP000192707">
    <property type="component" value="Unassembled WGS sequence"/>
</dbReference>
<keyword evidence="3" id="KW-1185">Reference proteome</keyword>
<organism evidence="2 3">
    <name type="scientific">Mycobacterium arosiense ATCC BAA-1401 = DSM 45069</name>
    <dbReference type="NCBI Taxonomy" id="1265311"/>
    <lineage>
        <taxon>Bacteria</taxon>
        <taxon>Bacillati</taxon>
        <taxon>Actinomycetota</taxon>
        <taxon>Actinomycetes</taxon>
        <taxon>Mycobacteriales</taxon>
        <taxon>Mycobacteriaceae</taxon>
        <taxon>Mycobacterium</taxon>
        <taxon>Mycobacterium avium complex (MAC)</taxon>
    </lineage>
</organism>
<evidence type="ECO:0000313" key="3">
    <source>
        <dbReference type="Proteomes" id="UP000192707"/>
    </source>
</evidence>
<name>A0A1W9ZTA4_MYCAI</name>
<evidence type="ECO:0000256" key="1">
    <source>
        <dbReference type="SAM" id="MobiDB-lite"/>
    </source>
</evidence>
<proteinExistence type="predicted"/>
<reference evidence="2 3" key="1">
    <citation type="submission" date="2016-12" db="EMBL/GenBank/DDBJ databases">
        <title>The new phylogeny of genus Mycobacterium.</title>
        <authorList>
            <person name="Tortoli E."/>
            <person name="Trovato A."/>
            <person name="Cirillo D.M."/>
        </authorList>
    </citation>
    <scope>NUCLEOTIDE SEQUENCE [LARGE SCALE GENOMIC DNA]</scope>
    <source>
        <strain evidence="2 3">DSM 45069</strain>
    </source>
</reference>